<dbReference type="GO" id="GO:0042301">
    <property type="term" value="F:phosphate ion binding"/>
    <property type="evidence" value="ECO:0007669"/>
    <property type="project" value="InterPro"/>
</dbReference>
<feature type="binding site" evidence="5">
    <location>
        <position position="101"/>
    </location>
    <ligand>
        <name>phosphate</name>
        <dbReference type="ChEBI" id="CHEBI:43474"/>
    </ligand>
</feature>
<dbReference type="PANTHER" id="PTHR42996">
    <property type="entry name" value="PHOSPHATE-BINDING PROTEIN PSTS"/>
    <property type="match status" value="1"/>
</dbReference>
<organism evidence="8 9">
    <name type="scientific">Microbacterium azadirachtae</name>
    <dbReference type="NCBI Taxonomy" id="582680"/>
    <lineage>
        <taxon>Bacteria</taxon>
        <taxon>Bacillati</taxon>
        <taxon>Actinomycetota</taxon>
        <taxon>Actinomycetes</taxon>
        <taxon>Micrococcales</taxon>
        <taxon>Microbacteriaceae</taxon>
        <taxon>Microbacterium</taxon>
    </lineage>
</organism>
<keyword evidence="9" id="KW-1185">Reference proteome</keyword>
<dbReference type="GO" id="GO:0043190">
    <property type="term" value="C:ATP-binding cassette (ABC) transporter complex"/>
    <property type="evidence" value="ECO:0007669"/>
    <property type="project" value="InterPro"/>
</dbReference>
<evidence type="ECO:0000313" key="8">
    <source>
        <dbReference type="EMBL" id="KJL23565.1"/>
    </source>
</evidence>
<dbReference type="Proteomes" id="UP000033448">
    <property type="component" value="Unassembled WGS sequence"/>
</dbReference>
<dbReference type="Pfam" id="PF12849">
    <property type="entry name" value="PBP_like_2"/>
    <property type="match status" value="1"/>
</dbReference>
<evidence type="ECO:0000313" key="9">
    <source>
        <dbReference type="Proteomes" id="UP000033448"/>
    </source>
</evidence>
<evidence type="ECO:0000256" key="4">
    <source>
        <dbReference type="PIRNR" id="PIRNR002756"/>
    </source>
</evidence>
<keyword evidence="2 4" id="KW-0813">Transport</keyword>
<dbReference type="RefSeq" id="WP_045250668.1">
    <property type="nucleotide sequence ID" value="NZ_JYIT01000076.1"/>
</dbReference>
<keyword evidence="3 4" id="KW-0592">Phosphate transport</keyword>
<sequence>MTKSRIATIAAIIGVAASALTGCTAPGDGAPRATATPTPTPTPVSGELLGAGSTAQRAAVDAWTKRLAAAAPQARVTFDARGSDLGRQQFRAGAASFAGSDVPFTTAEIAAGGFAACAEGAELVEVPAYVSPIAIVFSLKGVASLRLAPKTLAGIFSGTITRWDDPAIAATNPKAALPSRAIVPVHRSDASGTTANFTDYLTQTAPDLWAPGSVSTWPAGSSGTAAEGSAGVAAAVQGTEGGIGYLDASAAQGLSTADISVGKDWVGPSASGARAALDAARIEQGRGPGDLATTVDRGTVARGAYPVLLIGYLIGCTRYAKPETAALVKALFSLAVSAEGQKAAAAVAGNAPISDELRTKAQNAIDLIG</sequence>
<dbReference type="CDD" id="cd13565">
    <property type="entry name" value="PBP2_PstS"/>
    <property type="match status" value="1"/>
</dbReference>
<dbReference type="AlphaFoldDB" id="A0A0F0KTW4"/>
<dbReference type="SUPFAM" id="SSF53850">
    <property type="entry name" value="Periplasmic binding protein-like II"/>
    <property type="match status" value="1"/>
</dbReference>
<dbReference type="InterPro" id="IPR005673">
    <property type="entry name" value="ABC_phos-bd_PstS"/>
</dbReference>
<evidence type="ECO:0000256" key="3">
    <source>
        <dbReference type="ARBA" id="ARBA00022592"/>
    </source>
</evidence>
<dbReference type="Gene3D" id="3.40.190.10">
    <property type="entry name" value="Periplasmic binding protein-like II"/>
    <property type="match status" value="2"/>
</dbReference>
<feature type="chain" id="PRO_5039449919" description="Phosphate-binding protein" evidence="6">
    <location>
        <begin position="22"/>
        <end position="369"/>
    </location>
</feature>
<dbReference type="PANTHER" id="PTHR42996:SF1">
    <property type="entry name" value="PHOSPHATE-BINDING PROTEIN PSTS"/>
    <property type="match status" value="1"/>
</dbReference>
<gene>
    <name evidence="8" type="primary">pstS3_2</name>
    <name evidence="8" type="ORF">RL72_01987</name>
</gene>
<dbReference type="GO" id="GO:0035435">
    <property type="term" value="P:phosphate ion transmembrane transport"/>
    <property type="evidence" value="ECO:0007669"/>
    <property type="project" value="InterPro"/>
</dbReference>
<dbReference type="InterPro" id="IPR024370">
    <property type="entry name" value="PBP_domain"/>
</dbReference>
<reference evidence="8 9" key="1">
    <citation type="submission" date="2015-02" db="EMBL/GenBank/DDBJ databases">
        <title>Draft genome sequences of ten Microbacterium spp. with emphasis on heavy metal contaminated environments.</title>
        <authorList>
            <person name="Corretto E."/>
        </authorList>
    </citation>
    <scope>NUCLEOTIDE SEQUENCE [LARGE SCALE GENOMIC DNA]</scope>
    <source>
        <strain evidence="8 9">DSM 23848</strain>
    </source>
</reference>
<evidence type="ECO:0000259" key="7">
    <source>
        <dbReference type="Pfam" id="PF12849"/>
    </source>
</evidence>
<feature type="binding site" evidence="5">
    <location>
        <begin position="191"/>
        <end position="193"/>
    </location>
    <ligand>
        <name>phosphate</name>
        <dbReference type="ChEBI" id="CHEBI:43474"/>
    </ligand>
</feature>
<feature type="domain" description="PBP" evidence="7">
    <location>
        <begin position="38"/>
        <end position="338"/>
    </location>
</feature>
<dbReference type="NCBIfam" id="TIGR00975">
    <property type="entry name" value="3a0107s03"/>
    <property type="match status" value="1"/>
</dbReference>
<feature type="signal peptide" evidence="6">
    <location>
        <begin position="1"/>
        <end position="21"/>
    </location>
</feature>
<dbReference type="PROSITE" id="PS51257">
    <property type="entry name" value="PROKAR_LIPOPROTEIN"/>
    <property type="match status" value="1"/>
</dbReference>
<evidence type="ECO:0000256" key="2">
    <source>
        <dbReference type="ARBA" id="ARBA00022448"/>
    </source>
</evidence>
<feature type="binding site" evidence="5">
    <location>
        <position position="83"/>
    </location>
    <ligand>
        <name>phosphate</name>
        <dbReference type="ChEBI" id="CHEBI:43474"/>
    </ligand>
</feature>
<evidence type="ECO:0000256" key="6">
    <source>
        <dbReference type="SAM" id="SignalP"/>
    </source>
</evidence>
<dbReference type="OrthoDB" id="9801510at2"/>
<comment type="caution">
    <text evidence="8">The sequence shown here is derived from an EMBL/GenBank/DDBJ whole genome shotgun (WGS) entry which is preliminary data.</text>
</comment>
<evidence type="ECO:0000256" key="1">
    <source>
        <dbReference type="ARBA" id="ARBA00008725"/>
    </source>
</evidence>
<protein>
    <recommendedName>
        <fullName evidence="4">Phosphate-binding protein</fullName>
    </recommendedName>
</protein>
<dbReference type="PIRSF" id="PIRSF002756">
    <property type="entry name" value="PstS"/>
    <property type="match status" value="1"/>
</dbReference>
<comment type="similarity">
    <text evidence="1 4">Belongs to the PstS family.</text>
</comment>
<dbReference type="InterPro" id="IPR050962">
    <property type="entry name" value="Phosphate-bind_PstS"/>
</dbReference>
<dbReference type="EMBL" id="JYIT01000076">
    <property type="protein sequence ID" value="KJL23565.1"/>
    <property type="molecule type" value="Genomic_DNA"/>
</dbReference>
<evidence type="ECO:0000256" key="5">
    <source>
        <dbReference type="PIRSR" id="PIRSR002756-1"/>
    </source>
</evidence>
<dbReference type="PATRIC" id="fig|582680.7.peg.2031"/>
<proteinExistence type="inferred from homology"/>
<feature type="binding site" evidence="5">
    <location>
        <begin position="53"/>
        <end position="55"/>
    </location>
    <ligand>
        <name>phosphate</name>
        <dbReference type="ChEBI" id="CHEBI:43474"/>
    </ligand>
</feature>
<name>A0A0F0KTW4_9MICO</name>
<accession>A0A0F0KTW4</accession>
<keyword evidence="6" id="KW-0732">Signal</keyword>